<dbReference type="EMBL" id="CAJNIZ010033570">
    <property type="protein sequence ID" value="CAE7546420.1"/>
    <property type="molecule type" value="Genomic_DNA"/>
</dbReference>
<accession>A0A812TSD0</accession>
<dbReference type="Proteomes" id="UP000649617">
    <property type="component" value="Unassembled WGS sequence"/>
</dbReference>
<dbReference type="Gene3D" id="3.40.50.300">
    <property type="entry name" value="P-loop containing nucleotide triphosphate hydrolases"/>
    <property type="match status" value="1"/>
</dbReference>
<dbReference type="SMART" id="SM00490">
    <property type="entry name" value="HELICc"/>
    <property type="match status" value="1"/>
</dbReference>
<feature type="domain" description="Helicase C-terminal" evidence="1">
    <location>
        <begin position="38"/>
        <end position="168"/>
    </location>
</feature>
<dbReference type="Pfam" id="PF00271">
    <property type="entry name" value="Helicase_C"/>
    <property type="match status" value="1"/>
</dbReference>
<dbReference type="InterPro" id="IPR027417">
    <property type="entry name" value="P-loop_NTPase"/>
</dbReference>
<dbReference type="PROSITE" id="PS51194">
    <property type="entry name" value="HELICASE_CTER"/>
    <property type="match status" value="1"/>
</dbReference>
<organism evidence="2 3">
    <name type="scientific">Symbiodinium pilosum</name>
    <name type="common">Dinoflagellate</name>
    <dbReference type="NCBI Taxonomy" id="2952"/>
    <lineage>
        <taxon>Eukaryota</taxon>
        <taxon>Sar</taxon>
        <taxon>Alveolata</taxon>
        <taxon>Dinophyceae</taxon>
        <taxon>Suessiales</taxon>
        <taxon>Symbiodiniaceae</taxon>
        <taxon>Symbiodinium</taxon>
    </lineage>
</organism>
<reference evidence="2" key="1">
    <citation type="submission" date="2021-02" db="EMBL/GenBank/DDBJ databases">
        <authorList>
            <person name="Dougan E. K."/>
            <person name="Rhodes N."/>
            <person name="Thang M."/>
            <person name="Chan C."/>
        </authorList>
    </citation>
    <scope>NUCLEOTIDE SEQUENCE</scope>
</reference>
<gene>
    <name evidence="2" type="primary">DED1</name>
    <name evidence="2" type="ORF">SPIL2461_LOCUS14503</name>
</gene>
<dbReference type="CDD" id="cd18787">
    <property type="entry name" value="SF2_C_DEAD"/>
    <property type="match status" value="1"/>
</dbReference>
<feature type="non-terminal residue" evidence="2">
    <location>
        <position position="168"/>
    </location>
</feature>
<dbReference type="AlphaFoldDB" id="A0A812TSD0"/>
<evidence type="ECO:0000313" key="3">
    <source>
        <dbReference type="Proteomes" id="UP000649617"/>
    </source>
</evidence>
<sequence length="168" mass="18494">ELAMDFLDRNYYSISVGHVGATASNVEQRFENIGWGDKFEKLMETLDEVKAKDGGPGKTIVFANSKREVDDICYRLQDMRIRCTSMHGGVSQNQRDKSLNALRSGRAHVLVATDVAARGLDLPGIDHVINYDLPLNGDDYVHRVGRTGRIGNKGVATSFVGSKEPALK</sequence>
<evidence type="ECO:0000259" key="1">
    <source>
        <dbReference type="PROSITE" id="PS51194"/>
    </source>
</evidence>
<proteinExistence type="predicted"/>
<feature type="non-terminal residue" evidence="2">
    <location>
        <position position="1"/>
    </location>
</feature>
<protein>
    <submittedName>
        <fullName evidence="2">DED1 protein</fullName>
    </submittedName>
</protein>
<dbReference type="OrthoDB" id="196131at2759"/>
<dbReference type="SUPFAM" id="SSF52540">
    <property type="entry name" value="P-loop containing nucleoside triphosphate hydrolases"/>
    <property type="match status" value="1"/>
</dbReference>
<name>A0A812TSD0_SYMPI</name>
<keyword evidence="3" id="KW-1185">Reference proteome</keyword>
<comment type="caution">
    <text evidence="2">The sequence shown here is derived from an EMBL/GenBank/DDBJ whole genome shotgun (WGS) entry which is preliminary data.</text>
</comment>
<evidence type="ECO:0000313" key="2">
    <source>
        <dbReference type="EMBL" id="CAE7546420.1"/>
    </source>
</evidence>
<dbReference type="PANTHER" id="PTHR47958">
    <property type="entry name" value="ATP-DEPENDENT RNA HELICASE DBP3"/>
    <property type="match status" value="1"/>
</dbReference>
<dbReference type="InterPro" id="IPR001650">
    <property type="entry name" value="Helicase_C-like"/>
</dbReference>